<dbReference type="CDD" id="cd03789">
    <property type="entry name" value="GT9_LPS_heptosyltransferase"/>
    <property type="match status" value="1"/>
</dbReference>
<gene>
    <name evidence="3" type="ORF">COMA1_20135</name>
</gene>
<dbReference type="GO" id="GO:0005829">
    <property type="term" value="C:cytosol"/>
    <property type="evidence" value="ECO:0007669"/>
    <property type="project" value="TreeGrafter"/>
</dbReference>
<dbReference type="InterPro" id="IPR002201">
    <property type="entry name" value="Glyco_trans_9"/>
</dbReference>
<keyword evidence="4" id="KW-1185">Reference proteome</keyword>
<dbReference type="PANTHER" id="PTHR30160:SF1">
    <property type="entry name" value="LIPOPOLYSACCHARIDE 1,2-N-ACETYLGLUCOSAMINETRANSFERASE-RELATED"/>
    <property type="match status" value="1"/>
</dbReference>
<dbReference type="InterPro" id="IPR051199">
    <property type="entry name" value="LPS_LOS_Heptosyltrfase"/>
</dbReference>
<name>A0A0S4LEI8_9BACT</name>
<dbReference type="Pfam" id="PF01075">
    <property type="entry name" value="Glyco_transf_9"/>
    <property type="match status" value="1"/>
</dbReference>
<organism evidence="3 4">
    <name type="scientific">Candidatus Nitrospira nitrosa</name>
    <dbReference type="NCBI Taxonomy" id="1742972"/>
    <lineage>
        <taxon>Bacteria</taxon>
        <taxon>Pseudomonadati</taxon>
        <taxon>Nitrospirota</taxon>
        <taxon>Nitrospiria</taxon>
        <taxon>Nitrospirales</taxon>
        <taxon>Nitrospiraceae</taxon>
        <taxon>Nitrospira</taxon>
    </lineage>
</organism>
<sequence length="370" mass="40731">MKCDPRSVLVVCTRRIGDVLLATPVIRSLKAALPNVMIDMLVFEGTQDILSGNADIRRVWTIAERPAIRPHLALLCSLWRRYDVAISALAGDRPTFHAWVAGQYCIGTLLPDKKSWWKRKMLNQWVPFDNLLTHTVAMNLRLLTPLGITPLGTPVVSWTDEDARSVSILFPDVRNAQSYAVLHVSPKFAYKTWTVDAWVALGRWLIDRGLIVAVTGIETAEQSYCDQIIQGLPKAVNLIGRVTLPTLGYLLSRAALYVGTDTAVSHMAAAVGVSSVVLFGPSNPVKWGPWPKDFPSTAQSPWQRQGSQRQGNVWLLQGDGDCVPCLAEGCDRHVNSLSDCLQQLSVHRVIQAAEALLREQENNGAVPTGV</sequence>
<dbReference type="GO" id="GO:0008713">
    <property type="term" value="F:ADP-heptose-lipopolysaccharide heptosyltransferase activity"/>
    <property type="evidence" value="ECO:0007669"/>
    <property type="project" value="TreeGrafter"/>
</dbReference>
<dbReference type="STRING" id="1742972.COMA1_20135"/>
<dbReference type="GO" id="GO:0009244">
    <property type="term" value="P:lipopolysaccharide core region biosynthetic process"/>
    <property type="evidence" value="ECO:0007669"/>
    <property type="project" value="TreeGrafter"/>
</dbReference>
<proteinExistence type="predicted"/>
<evidence type="ECO:0000256" key="1">
    <source>
        <dbReference type="ARBA" id="ARBA00022676"/>
    </source>
</evidence>
<protein>
    <submittedName>
        <fullName evidence="3">Putative lipopolysaccharide heptosyltransferase III</fullName>
    </submittedName>
</protein>
<dbReference type="EMBL" id="CZQA01000008">
    <property type="protein sequence ID" value="CUS35130.1"/>
    <property type="molecule type" value="Genomic_DNA"/>
</dbReference>
<reference evidence="3 4" key="1">
    <citation type="submission" date="2015-10" db="EMBL/GenBank/DDBJ databases">
        <authorList>
            <person name="Gilbert D.G."/>
        </authorList>
    </citation>
    <scope>NUCLEOTIDE SEQUENCE [LARGE SCALE GENOMIC DNA]</scope>
    <source>
        <strain evidence="3">COMA1</strain>
    </source>
</reference>
<keyword evidence="2 3" id="KW-0808">Transferase</keyword>
<evidence type="ECO:0000313" key="3">
    <source>
        <dbReference type="EMBL" id="CUS35130.1"/>
    </source>
</evidence>
<dbReference type="Proteomes" id="UP000199032">
    <property type="component" value="Unassembled WGS sequence"/>
</dbReference>
<dbReference type="SUPFAM" id="SSF53756">
    <property type="entry name" value="UDP-Glycosyltransferase/glycogen phosphorylase"/>
    <property type="match status" value="1"/>
</dbReference>
<dbReference type="PANTHER" id="PTHR30160">
    <property type="entry name" value="TETRAACYLDISACCHARIDE 4'-KINASE-RELATED"/>
    <property type="match status" value="1"/>
</dbReference>
<evidence type="ECO:0000256" key="2">
    <source>
        <dbReference type="ARBA" id="ARBA00022679"/>
    </source>
</evidence>
<dbReference type="Gene3D" id="3.40.50.2000">
    <property type="entry name" value="Glycogen Phosphorylase B"/>
    <property type="match status" value="2"/>
</dbReference>
<evidence type="ECO:0000313" key="4">
    <source>
        <dbReference type="Proteomes" id="UP000199032"/>
    </source>
</evidence>
<dbReference type="AlphaFoldDB" id="A0A0S4LEI8"/>
<dbReference type="OrthoDB" id="9760688at2"/>
<keyword evidence="1" id="KW-0328">Glycosyltransferase</keyword>
<accession>A0A0S4LEI8</accession>
<dbReference type="RefSeq" id="WP_090747397.1">
    <property type="nucleotide sequence ID" value="NZ_CZQA01000008.1"/>
</dbReference>